<dbReference type="GO" id="GO:0005524">
    <property type="term" value="F:ATP binding"/>
    <property type="evidence" value="ECO:0007669"/>
    <property type="project" value="UniProtKB-UniRule"/>
</dbReference>
<feature type="region of interest" description="Disordered" evidence="13">
    <location>
        <begin position="1745"/>
        <end position="1777"/>
    </location>
</feature>
<dbReference type="SUPFAM" id="SSF54236">
    <property type="entry name" value="Ubiquitin-like"/>
    <property type="match status" value="1"/>
</dbReference>
<evidence type="ECO:0000256" key="2">
    <source>
        <dbReference type="ARBA" id="ARBA00008314"/>
    </source>
</evidence>
<dbReference type="FunFam" id="1.20.58.530:FF:000005">
    <property type="entry name" value="unconventional myosin-IXa isoform X1"/>
    <property type="match status" value="1"/>
</dbReference>
<dbReference type="EMBL" id="JXLN01010401">
    <property type="protein sequence ID" value="KPM05639.1"/>
    <property type="molecule type" value="Genomic_DNA"/>
</dbReference>
<dbReference type="Gene3D" id="1.20.58.530">
    <property type="match status" value="1"/>
</dbReference>
<dbReference type="InterPro" id="IPR027417">
    <property type="entry name" value="P-loop_NTPase"/>
</dbReference>
<evidence type="ECO:0000256" key="9">
    <source>
        <dbReference type="ARBA" id="ARBA00023123"/>
    </source>
</evidence>
<dbReference type="GO" id="GO:0005884">
    <property type="term" value="C:actin filament"/>
    <property type="evidence" value="ECO:0007669"/>
    <property type="project" value="TreeGrafter"/>
</dbReference>
<reference evidence="14 15" key="1">
    <citation type="journal article" date="2015" name="Parasit. Vectors">
        <title>Draft genome of the scabies mite.</title>
        <authorList>
            <person name="Rider S.D.Jr."/>
            <person name="Morgan M.S."/>
            <person name="Arlian L.G."/>
        </authorList>
    </citation>
    <scope>NUCLEOTIDE SEQUENCE [LARGE SCALE GENOMIC DNA]</scope>
    <source>
        <strain evidence="14">Arlian Lab</strain>
    </source>
</reference>
<dbReference type="Gene3D" id="3.10.20.90">
    <property type="entry name" value="Phosphatidylinositol 3-kinase Catalytic Subunit, Chain A, domain 1"/>
    <property type="match status" value="1"/>
</dbReference>
<feature type="binding site" evidence="12">
    <location>
        <begin position="178"/>
        <end position="185"/>
    </location>
    <ligand>
        <name>ATP</name>
        <dbReference type="ChEBI" id="CHEBI:30616"/>
    </ligand>
</feature>
<dbReference type="GO" id="GO:0005096">
    <property type="term" value="F:GTPase activator activity"/>
    <property type="evidence" value="ECO:0007669"/>
    <property type="project" value="InterPro"/>
</dbReference>
<dbReference type="Pfam" id="PF00788">
    <property type="entry name" value="RA"/>
    <property type="match status" value="1"/>
</dbReference>
<dbReference type="PROSITE" id="PS50081">
    <property type="entry name" value="ZF_DAG_PE_2"/>
    <property type="match status" value="2"/>
</dbReference>
<evidence type="ECO:0000256" key="10">
    <source>
        <dbReference type="ARBA" id="ARBA00023175"/>
    </source>
</evidence>
<dbReference type="CDD" id="cd01779">
    <property type="entry name" value="RA_Myosin-IX"/>
    <property type="match status" value="1"/>
</dbReference>
<evidence type="ECO:0000256" key="3">
    <source>
        <dbReference type="ARBA" id="ARBA00022490"/>
    </source>
</evidence>
<evidence type="ECO:0000256" key="12">
    <source>
        <dbReference type="PROSITE-ProRule" id="PRU00782"/>
    </source>
</evidence>
<evidence type="ECO:0000256" key="8">
    <source>
        <dbReference type="ARBA" id="ARBA00023054"/>
    </source>
</evidence>
<dbReference type="GO" id="GO:0009888">
    <property type="term" value="P:tissue development"/>
    <property type="evidence" value="ECO:0007669"/>
    <property type="project" value="UniProtKB-ARBA"/>
</dbReference>
<dbReference type="PROSITE" id="PS50200">
    <property type="entry name" value="RA"/>
    <property type="match status" value="1"/>
</dbReference>
<dbReference type="Gene3D" id="1.20.120.720">
    <property type="entry name" value="Myosin VI head, motor domain, U50 subdomain"/>
    <property type="match status" value="1"/>
</dbReference>
<feature type="region of interest" description="Disordered" evidence="13">
    <location>
        <begin position="1378"/>
        <end position="1399"/>
    </location>
</feature>
<evidence type="ECO:0000256" key="11">
    <source>
        <dbReference type="ARBA" id="ARBA00023203"/>
    </source>
</evidence>
<dbReference type="SUPFAM" id="SSF52540">
    <property type="entry name" value="P-loop containing nucleoside triphosphate hydrolases"/>
    <property type="match status" value="1"/>
</dbReference>
<dbReference type="OrthoDB" id="312459at2759"/>
<keyword evidence="3" id="KW-0963">Cytoplasm</keyword>
<accession>A0A132A458</accession>
<dbReference type="Gene3D" id="1.10.555.10">
    <property type="entry name" value="Rho GTPase activation protein"/>
    <property type="match status" value="1"/>
</dbReference>
<keyword evidence="10 12" id="KW-0505">Motor protein</keyword>
<evidence type="ECO:0000256" key="7">
    <source>
        <dbReference type="ARBA" id="ARBA00022840"/>
    </source>
</evidence>
<dbReference type="Gene3D" id="1.20.5.4820">
    <property type="match status" value="1"/>
</dbReference>
<dbReference type="PROSITE" id="PS51456">
    <property type="entry name" value="MYOSIN_MOTOR"/>
    <property type="match status" value="1"/>
</dbReference>
<evidence type="ECO:0000256" key="1">
    <source>
        <dbReference type="ARBA" id="ARBA00004496"/>
    </source>
</evidence>
<dbReference type="GO" id="GO:0000146">
    <property type="term" value="F:microfilament motor activity"/>
    <property type="evidence" value="ECO:0007669"/>
    <property type="project" value="InterPro"/>
</dbReference>
<evidence type="ECO:0000313" key="15">
    <source>
        <dbReference type="Proteomes" id="UP000616769"/>
    </source>
</evidence>
<dbReference type="InterPro" id="IPR000198">
    <property type="entry name" value="RhoGAP_dom"/>
</dbReference>
<dbReference type="CDD" id="cd20818">
    <property type="entry name" value="C1_Myosin-IX"/>
    <property type="match status" value="1"/>
</dbReference>
<evidence type="ECO:0000256" key="4">
    <source>
        <dbReference type="ARBA" id="ARBA00022723"/>
    </source>
</evidence>
<gene>
    <name evidence="14" type="ORF">QR98_0041050</name>
</gene>
<dbReference type="FunFam" id="3.40.850.10:FF:000008">
    <property type="entry name" value="Putative unconventional myosin-IXa"/>
    <property type="match status" value="1"/>
</dbReference>
<evidence type="ECO:0000313" key="14">
    <source>
        <dbReference type="EMBL" id="KPM05639.1"/>
    </source>
</evidence>
<proteinExistence type="inferred from homology"/>
<dbReference type="InterPro" id="IPR036961">
    <property type="entry name" value="Kinesin_motor_dom_sf"/>
</dbReference>
<dbReference type="SMART" id="SM00242">
    <property type="entry name" value="MYSc"/>
    <property type="match status" value="1"/>
</dbReference>
<dbReference type="PANTHER" id="PTHR46184:SF5">
    <property type="entry name" value="UNCONVENTIONAL MYOSIN-IXA-LIKE"/>
    <property type="match status" value="1"/>
</dbReference>
<dbReference type="GO" id="GO:0046872">
    <property type="term" value="F:metal ion binding"/>
    <property type="evidence" value="ECO:0007669"/>
    <property type="project" value="UniProtKB-KW"/>
</dbReference>
<dbReference type="SMART" id="SM00109">
    <property type="entry name" value="C1"/>
    <property type="match status" value="2"/>
</dbReference>
<comment type="caution">
    <text evidence="14">The sequence shown here is derived from an EMBL/GenBank/DDBJ whole genome shotgun (WGS) entry which is preliminary data.</text>
</comment>
<dbReference type="GO" id="GO:0051015">
    <property type="term" value="F:actin filament binding"/>
    <property type="evidence" value="ECO:0007669"/>
    <property type="project" value="TreeGrafter"/>
</dbReference>
<dbReference type="InterPro" id="IPR002219">
    <property type="entry name" value="PKC_DAG/PE"/>
</dbReference>
<dbReference type="PROSITE" id="PS00479">
    <property type="entry name" value="ZF_DAG_PE_1"/>
    <property type="match status" value="1"/>
</dbReference>
<dbReference type="GO" id="GO:0048731">
    <property type="term" value="P:system development"/>
    <property type="evidence" value="ECO:0007669"/>
    <property type="project" value="UniProtKB-ARBA"/>
</dbReference>
<dbReference type="InterPro" id="IPR008936">
    <property type="entry name" value="Rho_GTPase_activation_prot"/>
</dbReference>
<dbReference type="InterPro" id="IPR029071">
    <property type="entry name" value="Ubiquitin-like_domsf"/>
</dbReference>
<organism evidence="14 15">
    <name type="scientific">Sarcoptes scabiei</name>
    <name type="common">Itch mite</name>
    <name type="synonym">Acarus scabiei</name>
    <dbReference type="NCBI Taxonomy" id="52283"/>
    <lineage>
        <taxon>Eukaryota</taxon>
        <taxon>Metazoa</taxon>
        <taxon>Ecdysozoa</taxon>
        <taxon>Arthropoda</taxon>
        <taxon>Chelicerata</taxon>
        <taxon>Arachnida</taxon>
        <taxon>Acari</taxon>
        <taxon>Acariformes</taxon>
        <taxon>Sarcoptiformes</taxon>
        <taxon>Astigmata</taxon>
        <taxon>Psoroptidia</taxon>
        <taxon>Sarcoptoidea</taxon>
        <taxon>Sarcoptidae</taxon>
        <taxon>Sarcoptinae</taxon>
        <taxon>Sarcoptes</taxon>
    </lineage>
</organism>
<keyword evidence="9 12" id="KW-0518">Myosin</keyword>
<dbReference type="FunFam" id="1.10.10.820:FF:000001">
    <property type="entry name" value="Myosin heavy chain"/>
    <property type="match status" value="1"/>
</dbReference>
<feature type="region of interest" description="Actin-binding" evidence="12">
    <location>
        <begin position="754"/>
        <end position="776"/>
    </location>
</feature>
<dbReference type="GO" id="GO:0016459">
    <property type="term" value="C:myosin complex"/>
    <property type="evidence" value="ECO:0007669"/>
    <property type="project" value="UniProtKB-KW"/>
</dbReference>
<keyword evidence="4" id="KW-0479">Metal-binding</keyword>
<dbReference type="SMART" id="SM00324">
    <property type="entry name" value="RhoGAP"/>
    <property type="match status" value="1"/>
</dbReference>
<dbReference type="InterPro" id="IPR046987">
    <property type="entry name" value="Myo9"/>
</dbReference>
<evidence type="ECO:0000256" key="6">
    <source>
        <dbReference type="ARBA" id="ARBA00022833"/>
    </source>
</evidence>
<dbReference type="CDD" id="cd00029">
    <property type="entry name" value="C1"/>
    <property type="match status" value="1"/>
</dbReference>
<keyword evidence="6" id="KW-0862">Zinc</keyword>
<dbReference type="PRINTS" id="PR00193">
    <property type="entry name" value="MYOSINHEAVY"/>
</dbReference>
<evidence type="ECO:0000256" key="13">
    <source>
        <dbReference type="SAM" id="MobiDB-lite"/>
    </source>
</evidence>
<dbReference type="Gene3D" id="3.30.60.20">
    <property type="match status" value="2"/>
</dbReference>
<protein>
    <submittedName>
        <fullName evidence="14">Unconventional myosin-IXa-like protein</fullName>
    </submittedName>
</protein>
<dbReference type="GO" id="GO:0035556">
    <property type="term" value="P:intracellular signal transduction"/>
    <property type="evidence" value="ECO:0007669"/>
    <property type="project" value="InterPro"/>
</dbReference>
<keyword evidence="11 12" id="KW-0009">Actin-binding</keyword>
<dbReference type="SUPFAM" id="SSF57889">
    <property type="entry name" value="Cysteine-rich domain"/>
    <property type="match status" value="2"/>
</dbReference>
<dbReference type="Proteomes" id="UP000616769">
    <property type="component" value="Unassembled WGS sequence"/>
</dbReference>
<comment type="similarity">
    <text evidence="2 12">Belongs to the TRAFAC class myosin-kinesin ATPase superfamily. Myosin family.</text>
</comment>
<dbReference type="InterPro" id="IPR046349">
    <property type="entry name" value="C1-like_sf"/>
</dbReference>
<dbReference type="Gene3D" id="1.10.10.820">
    <property type="match status" value="1"/>
</dbReference>
<dbReference type="SUPFAM" id="SSF48350">
    <property type="entry name" value="GTPase activation domain, GAP"/>
    <property type="match status" value="1"/>
</dbReference>
<dbReference type="Pfam" id="PF00063">
    <property type="entry name" value="Myosin_head"/>
    <property type="match status" value="2"/>
</dbReference>
<feature type="compositionally biased region" description="Basic residues" evidence="13">
    <location>
        <begin position="1380"/>
        <end position="1396"/>
    </location>
</feature>
<dbReference type="PROSITE" id="PS50238">
    <property type="entry name" value="RHOGAP"/>
    <property type="match status" value="1"/>
</dbReference>
<dbReference type="SMART" id="SM00314">
    <property type="entry name" value="RA"/>
    <property type="match status" value="1"/>
</dbReference>
<evidence type="ECO:0000256" key="5">
    <source>
        <dbReference type="ARBA" id="ARBA00022741"/>
    </source>
</evidence>
<dbReference type="InterPro" id="IPR001609">
    <property type="entry name" value="Myosin_head_motor_dom-like"/>
</dbReference>
<comment type="subcellular location">
    <subcellularLocation>
        <location evidence="1">Cytoplasm</location>
    </subcellularLocation>
</comment>
<dbReference type="GO" id="GO:0005737">
    <property type="term" value="C:cytoplasm"/>
    <property type="evidence" value="ECO:0007669"/>
    <property type="project" value="UniProtKB-SubCell"/>
</dbReference>
<keyword evidence="7 12" id="KW-0067">ATP-binding</keyword>
<keyword evidence="8" id="KW-0175">Coiled coil</keyword>
<dbReference type="Pfam" id="PF00620">
    <property type="entry name" value="RhoGAP"/>
    <property type="match status" value="1"/>
</dbReference>
<dbReference type="VEuPathDB" id="VectorBase:SSCA003035"/>
<name>A0A132A458_SARSC</name>
<dbReference type="GO" id="GO:0048513">
    <property type="term" value="P:animal organ development"/>
    <property type="evidence" value="ECO:0007669"/>
    <property type="project" value="UniProtKB-ARBA"/>
</dbReference>
<dbReference type="Gene3D" id="3.40.850.10">
    <property type="entry name" value="Kinesin motor domain"/>
    <property type="match status" value="2"/>
</dbReference>
<keyword evidence="5 12" id="KW-0547">Nucleotide-binding</keyword>
<sequence>MMGDINTCRKQRYVLQVHVGSYSRLYEALSIEAEKTTTAHEIVDCICEKLCLSDGTDFYELAEVIGNQGGQDCKERRIGPNECPIQLKLLWPKKSENGHIDYKFCLRRKWMGNLWSLSMTDSNDSQLIRDYFLRFLYQPRNSEYPDLCQLPDLTEQTLLDNLKSMLRKRTNQCIVISGESGSGKTESTNLLLHHLTALTQKGTHGSGVEQTILGAGPVLEAFGNAKTKFNNNSSRFGKFIQVNYKENGAVHGALVQKYLLEKSRIVSQVKNERNYHVFYYLLDGLATEIKQELHLTRPQDYFYLNQSKCYTLDLEVADECHEFFRLTQSMELVGFSKHKQYLCFCVLSAVLHLGNVQFSKKSTYHSDETVMVANPEVVTIISKLLNVKEETLTAALTCKKTKAAKGEMLVINYKLPDAIATRDAMAKCLYGALFDWIVMQVNHALLSKKDTRDHKGNSIGVLDIFGFEDFNDHNNFEQFCINYANERLQYYFNQHVFKYEQEEYQREGISWRNIDFNDNTECLRLIEDKPDGLLYLLDDQCNFPCGSNETILQKFIYHHNSNSLFEVPPCRGSAFIIKHYAGKVKYQIRDFREKNLDLMRPDIVAVLKVSQMAFVRELVCSDPLALFRWQILKAFFRAYFIFTKLRESFQKKRDTFYNGTTESSKFKTPKRNTHLKNSVSLRKKKYSSTSYCHFQRKNGFEKSIRNFKLLKQLLGPPIALNSPASVSSKDRPVSVPRAARKQTQTVTHQFQQSLQQLMDTLSHANPFFVRCIKSNAEKMPNHFDDRLVLQQLRYTGMLETVRIRQSGYSVRLTFDEFIQHYRILLPKGLLSSKMDVQKFLLKMNLPQDMYQIGKTKVFLRESEKLALDERLHEEILRRIVNLQRWQIDCLRSQDENETELVECDDLADEDEFHNNDQVRLNRKRNIPIRKTSFKRKANKFLSDEKSSSSTLNLESSSDLLNNDINENLSNHRQLTKLSSDSHTLCLSTSSFISSGYSTNSDSTSSIQKLRVCESPPNSDLQNLSVQSILIGQSSTSGPGIVDVNESSANESKNQSFLPKESLNANQNWDEQITVGAIQKAKATFRNIMGKSNLDLNKRVLKQTTSVKTGNEIENTNHQYNLLSIKSLSNNDLGYESTNIYLSNDMSKNPTVRLDSLDDLLDDYPIPRSKSRSQDGNFTLLSRHSFMEDSNSKLGEICAICENAILIKAQQPPPVHLKCTECKQLFHKKCIHLSSDIPCLKEGSFKNPSVLEVRVKEFTDPHDVLITDLDELQLMDKFISKKMREMDDVRGKKTKESMVDVVFKRALKEFKANLISTYSVGNQDGYFRLTYKDLIVHFEQVEKTYKSFPVIIGVNAFRGYMGELRNIHNNKMKDDKLYGSHLKKTNKKKQNKKRPKNKKEDDVYKTFEHEFYFSTVNIYTVCEVCDSYMWLMDKILICRHCKLTCHKKCFQKVTSKCGENSKSSNRLIFGAPLASLVSEQLRIPLVVDQLITKIELKGLYTEGIYRKSARLTSIDEVRQKFDSRQGDVDLDLYTVHVLAGCLKLFFREMPEPLMTYELYDDFLWATTVTDQTERIQIIFNHISKLPKPNYDLLERLTFHLARVAQQESANRMNANSLAIVFAPCILRTKKFLQMQDKLNDINKQTINHLTNILPTFRIASACSDEDILSSNENEEIANANASSEEFLPSSTNKDDIKSVQFTQEKIEPTKNWTTIKHSSSTSNVLNHNFKQRINIKSFSFDDPKEGSPSLSLDHLTKNRVSLPHRRKPTSKQKSAINKSNDDLVDFVDLEDNIKSSKFNENDSQSSSTSSSQIDLVRISEIPRFEIRTAMPKN</sequence>
<dbReference type="InterPro" id="IPR000159">
    <property type="entry name" value="RA_dom"/>
</dbReference>
<dbReference type="PANTHER" id="PTHR46184">
    <property type="entry name" value="UNCONVENTIONAL MYOSIN-IXB-LIKE PROTEIN"/>
    <property type="match status" value="1"/>
</dbReference>